<evidence type="ECO:0000313" key="4">
    <source>
        <dbReference type="EMBL" id="ESW25292.1"/>
    </source>
</evidence>
<dbReference type="AlphaFoldDB" id="V7C548"/>
<dbReference type="InterPro" id="IPR000504">
    <property type="entry name" value="RRM_dom"/>
</dbReference>
<dbReference type="PANTHER" id="PTHR34427:SF5">
    <property type="entry name" value="DUF4283 DOMAIN-CONTAINING PROTEIN"/>
    <property type="match status" value="1"/>
</dbReference>
<dbReference type="EMBL" id="CM002290">
    <property type="protein sequence ID" value="ESW25292.1"/>
    <property type="molecule type" value="Genomic_DNA"/>
</dbReference>
<dbReference type="Proteomes" id="UP000000226">
    <property type="component" value="Chromosome 3"/>
</dbReference>
<dbReference type="SMART" id="SM00360">
    <property type="entry name" value="RRM"/>
    <property type="match status" value="1"/>
</dbReference>
<evidence type="ECO:0000313" key="5">
    <source>
        <dbReference type="Proteomes" id="UP000000226"/>
    </source>
</evidence>
<proteinExistence type="predicted"/>
<feature type="domain" description="RRM" evidence="3">
    <location>
        <begin position="37"/>
        <end position="114"/>
    </location>
</feature>
<dbReference type="Gramene" id="ESW25292">
    <property type="protein sequence ID" value="ESW25292"/>
    <property type="gene ID" value="PHAVU_003G023200g"/>
</dbReference>
<dbReference type="PANTHER" id="PTHR34427">
    <property type="entry name" value="DUF4283 DOMAIN PROTEIN"/>
    <property type="match status" value="1"/>
</dbReference>
<dbReference type="CDD" id="cd00590">
    <property type="entry name" value="RRM_SF"/>
    <property type="match status" value="1"/>
</dbReference>
<protein>
    <recommendedName>
        <fullName evidence="3">RRM domain-containing protein</fullName>
    </recommendedName>
</protein>
<dbReference type="GO" id="GO:0003723">
    <property type="term" value="F:RNA binding"/>
    <property type="evidence" value="ECO:0007669"/>
    <property type="project" value="UniProtKB-UniRule"/>
</dbReference>
<dbReference type="InterPro" id="IPR035979">
    <property type="entry name" value="RBD_domain_sf"/>
</dbReference>
<organism evidence="4 5">
    <name type="scientific">Phaseolus vulgaris</name>
    <name type="common">Kidney bean</name>
    <name type="synonym">French bean</name>
    <dbReference type="NCBI Taxonomy" id="3885"/>
    <lineage>
        <taxon>Eukaryota</taxon>
        <taxon>Viridiplantae</taxon>
        <taxon>Streptophyta</taxon>
        <taxon>Embryophyta</taxon>
        <taxon>Tracheophyta</taxon>
        <taxon>Spermatophyta</taxon>
        <taxon>Magnoliopsida</taxon>
        <taxon>eudicotyledons</taxon>
        <taxon>Gunneridae</taxon>
        <taxon>Pentapetalae</taxon>
        <taxon>rosids</taxon>
        <taxon>fabids</taxon>
        <taxon>Fabales</taxon>
        <taxon>Fabaceae</taxon>
        <taxon>Papilionoideae</taxon>
        <taxon>50 kb inversion clade</taxon>
        <taxon>NPAAA clade</taxon>
        <taxon>indigoferoid/millettioid clade</taxon>
        <taxon>Phaseoleae</taxon>
        <taxon>Phaseolus</taxon>
    </lineage>
</organism>
<keyword evidence="1" id="KW-0694">RNA-binding</keyword>
<keyword evidence="5" id="KW-1185">Reference proteome</keyword>
<reference evidence="5" key="1">
    <citation type="journal article" date="2014" name="Nat. Genet.">
        <title>A reference genome for common bean and genome-wide analysis of dual domestications.</title>
        <authorList>
            <person name="Schmutz J."/>
            <person name="McClean P.E."/>
            <person name="Mamidi S."/>
            <person name="Wu G.A."/>
            <person name="Cannon S.B."/>
            <person name="Grimwood J."/>
            <person name="Jenkins J."/>
            <person name="Shu S."/>
            <person name="Song Q."/>
            <person name="Chavarro C."/>
            <person name="Torres-Torres M."/>
            <person name="Geffroy V."/>
            <person name="Moghaddam S.M."/>
            <person name="Gao D."/>
            <person name="Abernathy B."/>
            <person name="Barry K."/>
            <person name="Blair M."/>
            <person name="Brick M.A."/>
            <person name="Chovatia M."/>
            <person name="Gepts P."/>
            <person name="Goodstein D.M."/>
            <person name="Gonzales M."/>
            <person name="Hellsten U."/>
            <person name="Hyten D.L."/>
            <person name="Jia G."/>
            <person name="Kelly J.D."/>
            <person name="Kudrna D."/>
            <person name="Lee R."/>
            <person name="Richard M.M."/>
            <person name="Miklas P.N."/>
            <person name="Osorno J.M."/>
            <person name="Rodrigues J."/>
            <person name="Thareau V."/>
            <person name="Urrea C.A."/>
            <person name="Wang M."/>
            <person name="Yu Y."/>
            <person name="Zhang M."/>
            <person name="Wing R.A."/>
            <person name="Cregan P.B."/>
            <person name="Rokhsar D.S."/>
            <person name="Jackson S.A."/>
        </authorList>
    </citation>
    <scope>NUCLEOTIDE SEQUENCE [LARGE SCALE GENOMIC DNA]</scope>
    <source>
        <strain evidence="5">cv. G19833</strain>
    </source>
</reference>
<feature type="compositionally biased region" description="Basic and acidic residues" evidence="2">
    <location>
        <begin position="403"/>
        <end position="420"/>
    </location>
</feature>
<dbReference type="SUPFAM" id="SSF54928">
    <property type="entry name" value="RNA-binding domain, RBD"/>
    <property type="match status" value="1"/>
</dbReference>
<dbReference type="Gene3D" id="3.30.70.330">
    <property type="match status" value="1"/>
</dbReference>
<dbReference type="OrthoDB" id="1418158at2759"/>
<dbReference type="SMR" id="V7C548"/>
<gene>
    <name evidence="4" type="ORF">PHAVU_003G023200g</name>
</gene>
<evidence type="ECO:0000259" key="3">
    <source>
        <dbReference type="PROSITE" id="PS50102"/>
    </source>
</evidence>
<name>V7C548_PHAVU</name>
<dbReference type="InterPro" id="IPR012677">
    <property type="entry name" value="Nucleotide-bd_a/b_plait_sf"/>
</dbReference>
<evidence type="ECO:0000256" key="2">
    <source>
        <dbReference type="SAM" id="MobiDB-lite"/>
    </source>
</evidence>
<feature type="region of interest" description="Disordered" evidence="2">
    <location>
        <begin position="403"/>
        <end position="428"/>
    </location>
</feature>
<dbReference type="PROSITE" id="PS50102">
    <property type="entry name" value="RRM"/>
    <property type="match status" value="1"/>
</dbReference>
<sequence length="748" mass="82982">MANGVGRAGWSEGLGRGRSGGQGYSRFEERRNGDVLSTFFFSNIPHGFGERDMVKVFQKWATVSEVFISRRLNKWGRRFGFVRFLDVKNVARLEGELDKIYIGNQKLHVNIPKFRRFQDATNREDWRHAGSQKEVGFKPLLGEVGRGSQGRKGIWVEKSRKKTFAEVVRGTPKEGWKGLAINTHYDVPKWLANSFVGTLSAGMEFVKLEEEIVKGGLSMVRARFMGDNMVLLSPTKGEDLAIIMKQNTGWFESVFSSVNPWLLSSGASHKCVWVRCFGVPLPAWNKDCFMKVIDAMSREAEVVAIDEATLSWEVVEFARVKIRVQNSGSVRWARSIQINGHKCSVLVEEEPLGCLGWGCKENLSWEASSDSVSSSETYVEETVLTERSIEKCSRCSWDDGGRAVGEGGRERKNGEGEHPGLKSTLPLMETGKDGKGKGRFFAQPSARQGRKGHGGCLSDTFLDQLCGDAVPSNLSKYEAARTVIEVECPFIQVESPKVLGRVNNTEAHLRMGNTLVPTQQVEAIEESEGCLDLSGQEAVGPRGVGSNEIITSGMEGSVHSLNRERNEGVAIPQGNSRCNLAKSGLNSLKMGREDQHCRNLDQFRADDDKEGGEFPLLCEEDGTRRLSRSISPPRRWKKKGLMELGDSCPQLRRSARISAKQLRGGSIPLFQAGSSSLSISDIAIRNCNSRLRDPVDEEEPDRLWAVGKKAGLICRGEEKEVVAEFGRMEERDLEVLVRAKRGGKNVSL</sequence>
<evidence type="ECO:0000256" key="1">
    <source>
        <dbReference type="PROSITE-ProRule" id="PRU00176"/>
    </source>
</evidence>
<accession>V7C548</accession>
<dbReference type="Pfam" id="PF00076">
    <property type="entry name" value="RRM_1"/>
    <property type="match status" value="1"/>
</dbReference>